<dbReference type="AlphaFoldDB" id="F9NUS7"/>
<dbReference type="STRING" id="1574624.GCA_001642025_02159"/>
<sequence length="228" mass="24386">MAPQTFRIVAMVMNSKGTEGCRRCVVIVTSLVMVGLGTVACDAGGDSSDATRGVTPIAKATSVRSSTPTPSADVPKLVKVSATPAPGTKQDALFLEAKKVYETYLEQTLLFEQEGGGKPLPEGLKKTVSGPWGEVLEEYYARVKKRGHHVTHQSAGFGNITLSRIKAEPGYLITLRSCADQRQWVFVDKSGEKVSRGNLRQIIMSMARENGSLVIVAASSRGVDKCVG</sequence>
<protein>
    <submittedName>
        <fullName evidence="1">Uncharacterized protein</fullName>
    </submittedName>
</protein>
<name>F9NUS7_9ACTN</name>
<reference evidence="1 2" key="1">
    <citation type="submission" date="2011-07" db="EMBL/GenBank/DDBJ databases">
        <title>Genome Sequence of Propionibacterium acnes SK182B-JCVI.</title>
        <authorList>
            <person name="Durkin A.S."/>
            <person name="Madupu R."/>
            <person name="Hostetler J."/>
            <person name="Radune D."/>
            <person name="Torralba M."/>
            <person name="Methe B."/>
            <person name="Sutton G."/>
            <person name="Strausberg R.L."/>
            <person name="Nelson K.E."/>
        </authorList>
    </citation>
    <scope>NUCLEOTIDE SEQUENCE [LARGE SCALE GENOMIC DNA]</scope>
    <source>
        <strain evidence="1 2">SK182B-JCVI</strain>
    </source>
</reference>
<dbReference type="EMBL" id="AFUN01000023">
    <property type="protein sequence ID" value="EGR97353.1"/>
    <property type="molecule type" value="Genomic_DNA"/>
</dbReference>
<proteinExistence type="predicted"/>
<dbReference type="Proteomes" id="UP000007832">
    <property type="component" value="Unassembled WGS sequence"/>
</dbReference>
<organism evidence="1 2">
    <name type="scientific">[Propionibacterium] namnetense SK182B-JCVI</name>
    <dbReference type="NCBI Taxonomy" id="1051006"/>
    <lineage>
        <taxon>Bacteria</taxon>
        <taxon>Bacillati</taxon>
        <taxon>Actinomycetota</taxon>
        <taxon>Actinomycetes</taxon>
        <taxon>Propionibacteriales</taxon>
        <taxon>Propionibacteriaceae</taxon>
        <taxon>Cutibacterium</taxon>
    </lineage>
</organism>
<gene>
    <name evidence="1" type="ORF">HMPREF1162_1286</name>
</gene>
<accession>F9NUS7</accession>
<evidence type="ECO:0000313" key="2">
    <source>
        <dbReference type="Proteomes" id="UP000007832"/>
    </source>
</evidence>
<evidence type="ECO:0000313" key="1">
    <source>
        <dbReference type="EMBL" id="EGR97353.1"/>
    </source>
</evidence>
<comment type="caution">
    <text evidence="1">The sequence shown here is derived from an EMBL/GenBank/DDBJ whole genome shotgun (WGS) entry which is preliminary data.</text>
</comment>